<dbReference type="Proteomes" id="UP001054945">
    <property type="component" value="Unassembled WGS sequence"/>
</dbReference>
<evidence type="ECO:0000313" key="2">
    <source>
        <dbReference type="Proteomes" id="UP001054945"/>
    </source>
</evidence>
<accession>A0AAV4XVE8</accession>
<sequence length="74" mass="8556">MEDLRHLHIFDSGGSRARKEEHQSSRNLLSIWKTVFPSILSRDGFDDSMKLFQKGKLASPLQVVEETFVELRPL</sequence>
<keyword evidence="2" id="KW-1185">Reference proteome</keyword>
<dbReference type="EMBL" id="BPLR01000893">
    <property type="protein sequence ID" value="GIY98180.1"/>
    <property type="molecule type" value="Genomic_DNA"/>
</dbReference>
<dbReference type="AlphaFoldDB" id="A0AAV4XVE8"/>
<comment type="caution">
    <text evidence="1">The sequence shown here is derived from an EMBL/GenBank/DDBJ whole genome shotgun (WGS) entry which is preliminary data.</text>
</comment>
<name>A0AAV4XVE8_CAEEX</name>
<protein>
    <submittedName>
        <fullName evidence="1">Uncharacterized protein</fullName>
    </submittedName>
</protein>
<reference evidence="1 2" key="1">
    <citation type="submission" date="2021-06" db="EMBL/GenBank/DDBJ databases">
        <title>Caerostris extrusa draft genome.</title>
        <authorList>
            <person name="Kono N."/>
            <person name="Arakawa K."/>
        </authorList>
    </citation>
    <scope>NUCLEOTIDE SEQUENCE [LARGE SCALE GENOMIC DNA]</scope>
</reference>
<proteinExistence type="predicted"/>
<gene>
    <name evidence="1" type="ORF">CEXT_558861</name>
</gene>
<evidence type="ECO:0000313" key="1">
    <source>
        <dbReference type="EMBL" id="GIY98180.1"/>
    </source>
</evidence>
<organism evidence="1 2">
    <name type="scientific">Caerostris extrusa</name>
    <name type="common">Bark spider</name>
    <name type="synonym">Caerostris bankana</name>
    <dbReference type="NCBI Taxonomy" id="172846"/>
    <lineage>
        <taxon>Eukaryota</taxon>
        <taxon>Metazoa</taxon>
        <taxon>Ecdysozoa</taxon>
        <taxon>Arthropoda</taxon>
        <taxon>Chelicerata</taxon>
        <taxon>Arachnida</taxon>
        <taxon>Araneae</taxon>
        <taxon>Araneomorphae</taxon>
        <taxon>Entelegynae</taxon>
        <taxon>Araneoidea</taxon>
        <taxon>Araneidae</taxon>
        <taxon>Caerostris</taxon>
    </lineage>
</organism>